<name>A0ABV1MUS8_9BACI</name>
<dbReference type="InterPro" id="IPR055066">
    <property type="entry name" value="AASDHPPT_N"/>
</dbReference>
<keyword evidence="2 5" id="KW-0808">Transferase</keyword>
<feature type="domain" description="4'-phosphopantetheinyl transferase N-terminal" evidence="4">
    <location>
        <begin position="3"/>
        <end position="73"/>
    </location>
</feature>
<dbReference type="InterPro" id="IPR050559">
    <property type="entry name" value="P-Pant_transferase_sf"/>
</dbReference>
<feature type="domain" description="4'-phosphopantetheinyl transferase" evidence="3">
    <location>
        <begin position="78"/>
        <end position="161"/>
    </location>
</feature>
<evidence type="ECO:0000259" key="4">
    <source>
        <dbReference type="Pfam" id="PF22624"/>
    </source>
</evidence>
<dbReference type="Gene3D" id="3.90.470.20">
    <property type="entry name" value="4'-phosphopantetheinyl transferase domain"/>
    <property type="match status" value="2"/>
</dbReference>
<evidence type="ECO:0000313" key="6">
    <source>
        <dbReference type="Proteomes" id="UP001478862"/>
    </source>
</evidence>
<evidence type="ECO:0000256" key="1">
    <source>
        <dbReference type="ARBA" id="ARBA00010990"/>
    </source>
</evidence>
<evidence type="ECO:0000313" key="5">
    <source>
        <dbReference type="EMBL" id="MEQ6356263.1"/>
    </source>
</evidence>
<keyword evidence="6" id="KW-1185">Reference proteome</keyword>
<dbReference type="RefSeq" id="WP_349660823.1">
    <property type="nucleotide sequence ID" value="NZ_JBEGDG010000013.1"/>
</dbReference>
<dbReference type="SUPFAM" id="SSF56214">
    <property type="entry name" value="4'-phosphopantetheinyl transferase"/>
    <property type="match status" value="2"/>
</dbReference>
<dbReference type="GO" id="GO:0016740">
    <property type="term" value="F:transferase activity"/>
    <property type="evidence" value="ECO:0007669"/>
    <property type="project" value="UniProtKB-KW"/>
</dbReference>
<sequence length="206" mass="24433">MKKKEQLNKFFYKEDKYRSILSDVLVRYICLKELKIRISELEFEKNLYGKPYLKNNSDFHFNISHSGKWIVCAVGSTSLGVDIEEIKEIDLGITKFFSEWENNYIHDGNDIEKWERFFDIWTLKESYIKAVGKGMSINLDSFTIMYDGIIPRLISSVSEQEKYYFKQYNISIAYKLSVCSLSNKFPREIEYIDTSQIFMYLKNVEG</sequence>
<dbReference type="Pfam" id="PF22624">
    <property type="entry name" value="AASDHPPT_N"/>
    <property type="match status" value="1"/>
</dbReference>
<dbReference type="InterPro" id="IPR037143">
    <property type="entry name" value="4-PPantetheinyl_Trfase_dom_sf"/>
</dbReference>
<dbReference type="Proteomes" id="UP001478862">
    <property type="component" value="Unassembled WGS sequence"/>
</dbReference>
<organism evidence="5 6">
    <name type="scientific">Lysinibacillus zambalensis</name>
    <dbReference type="NCBI Taxonomy" id="3160866"/>
    <lineage>
        <taxon>Bacteria</taxon>
        <taxon>Bacillati</taxon>
        <taxon>Bacillota</taxon>
        <taxon>Bacilli</taxon>
        <taxon>Bacillales</taxon>
        <taxon>Bacillaceae</taxon>
        <taxon>Lysinibacillus</taxon>
    </lineage>
</organism>
<dbReference type="PANTHER" id="PTHR12215">
    <property type="entry name" value="PHOSPHOPANTETHEINE TRANSFERASE"/>
    <property type="match status" value="1"/>
</dbReference>
<dbReference type="PANTHER" id="PTHR12215:SF10">
    <property type="entry name" value="L-AMINOADIPATE-SEMIALDEHYDE DEHYDROGENASE-PHOSPHOPANTETHEINYL TRANSFERASE"/>
    <property type="match status" value="1"/>
</dbReference>
<reference evidence="5 6" key="1">
    <citation type="submission" date="2024-06" db="EMBL/GenBank/DDBJ databases">
        <title>Lysinibacillus zambalefons sp. nov., a Novel Firmicute Isolated from the Poon Bato Zambales Hyperalkaline Spring.</title>
        <authorList>
            <person name="Aja J.A."/>
            <person name="Lazaro J.E.H."/>
            <person name="Llorin L.D."/>
            <person name="Lim K.R."/>
            <person name="Teodosio J."/>
            <person name="Dalisay D.S."/>
        </authorList>
    </citation>
    <scope>NUCLEOTIDE SEQUENCE [LARGE SCALE GENOMIC DNA]</scope>
    <source>
        <strain evidence="5 6">M3</strain>
    </source>
</reference>
<proteinExistence type="inferred from homology"/>
<protein>
    <submittedName>
        <fullName evidence="5">4'-phosphopantetheinyl transferase superfamily protein</fullName>
    </submittedName>
</protein>
<evidence type="ECO:0000256" key="2">
    <source>
        <dbReference type="ARBA" id="ARBA00022679"/>
    </source>
</evidence>
<dbReference type="Pfam" id="PF01648">
    <property type="entry name" value="ACPS"/>
    <property type="match status" value="1"/>
</dbReference>
<gene>
    <name evidence="5" type="ORF">ABNX05_16670</name>
</gene>
<evidence type="ECO:0000259" key="3">
    <source>
        <dbReference type="Pfam" id="PF01648"/>
    </source>
</evidence>
<dbReference type="InterPro" id="IPR008278">
    <property type="entry name" value="4-PPantetheinyl_Trfase_dom"/>
</dbReference>
<comment type="caution">
    <text evidence="5">The sequence shown here is derived from an EMBL/GenBank/DDBJ whole genome shotgun (WGS) entry which is preliminary data.</text>
</comment>
<dbReference type="EMBL" id="JBEGDG010000013">
    <property type="protein sequence ID" value="MEQ6356263.1"/>
    <property type="molecule type" value="Genomic_DNA"/>
</dbReference>
<comment type="similarity">
    <text evidence="1">Belongs to the P-Pant transferase superfamily. Gsp/Sfp/HetI/AcpT family.</text>
</comment>
<accession>A0ABV1MUS8</accession>